<evidence type="ECO:0000256" key="1">
    <source>
        <dbReference type="SAM" id="MobiDB-lite"/>
    </source>
</evidence>
<dbReference type="GeneTree" id="ENSGT00390000011272"/>
<keyword evidence="2" id="KW-1133">Transmembrane helix</keyword>
<dbReference type="Ensembl" id="ENSSFOT00015064096.1">
    <property type="protein sequence ID" value="ENSSFOP00015074287.1"/>
    <property type="gene ID" value="ENSSFOG00015028846.1"/>
</dbReference>
<protein>
    <submittedName>
        <fullName evidence="3">Transmembrane protein 187</fullName>
    </submittedName>
</protein>
<reference evidence="3" key="3">
    <citation type="submission" date="2025-09" db="UniProtKB">
        <authorList>
            <consortium name="Ensembl"/>
        </authorList>
    </citation>
    <scope>IDENTIFICATION</scope>
</reference>
<reference evidence="3" key="2">
    <citation type="submission" date="2025-08" db="UniProtKB">
        <authorList>
            <consortium name="Ensembl"/>
        </authorList>
    </citation>
    <scope>IDENTIFICATION</scope>
</reference>
<keyword evidence="4" id="KW-1185">Reference proteome</keyword>
<dbReference type="OrthoDB" id="5973769at2759"/>
<feature type="region of interest" description="Disordered" evidence="1">
    <location>
        <begin position="19"/>
        <end position="51"/>
    </location>
</feature>
<feature type="transmembrane region" description="Helical" evidence="2">
    <location>
        <begin position="69"/>
        <end position="90"/>
    </location>
</feature>
<dbReference type="InterPro" id="IPR028066">
    <property type="entry name" value="TMEM187"/>
</dbReference>
<dbReference type="Proteomes" id="UP000694397">
    <property type="component" value="Chromosome 16"/>
</dbReference>
<proteinExistence type="predicted"/>
<dbReference type="Pfam" id="PF15100">
    <property type="entry name" value="TMEM187"/>
    <property type="match status" value="1"/>
</dbReference>
<evidence type="ECO:0000313" key="4">
    <source>
        <dbReference type="Proteomes" id="UP000694397"/>
    </source>
</evidence>
<feature type="transmembrane region" description="Helical" evidence="2">
    <location>
        <begin position="259"/>
        <end position="276"/>
    </location>
</feature>
<reference evidence="3 4" key="1">
    <citation type="submission" date="2019-04" db="EMBL/GenBank/DDBJ databases">
        <authorList>
            <consortium name="Wellcome Sanger Institute Data Sharing"/>
        </authorList>
    </citation>
    <scope>NUCLEOTIDE SEQUENCE [LARGE SCALE GENOMIC DNA]</scope>
</reference>
<organism evidence="3 4">
    <name type="scientific">Scleropages formosus</name>
    <name type="common">Asian bonytongue</name>
    <name type="synonym">Osteoglossum formosum</name>
    <dbReference type="NCBI Taxonomy" id="113540"/>
    <lineage>
        <taxon>Eukaryota</taxon>
        <taxon>Metazoa</taxon>
        <taxon>Chordata</taxon>
        <taxon>Craniata</taxon>
        <taxon>Vertebrata</taxon>
        <taxon>Euteleostomi</taxon>
        <taxon>Actinopterygii</taxon>
        <taxon>Neopterygii</taxon>
        <taxon>Teleostei</taxon>
        <taxon>Osteoglossocephala</taxon>
        <taxon>Osteoglossomorpha</taxon>
        <taxon>Osteoglossiformes</taxon>
        <taxon>Osteoglossidae</taxon>
        <taxon>Scleropages</taxon>
    </lineage>
</organism>
<evidence type="ECO:0000313" key="3">
    <source>
        <dbReference type="Ensembl" id="ENSSFOP00015074287.1"/>
    </source>
</evidence>
<keyword evidence="2" id="KW-0812">Transmembrane</keyword>
<accession>A0A8C9WF69</accession>
<feature type="transmembrane region" description="Helical" evidence="2">
    <location>
        <begin position="110"/>
        <end position="134"/>
    </location>
</feature>
<sequence>MSEENSVWSHCDWGRARHTRVTHASHTHPRPRARGRREPRPPRKRAAATRGGKNALRFRFRFRFGTMRAALCHVLLGLCACVAAAASGLFDSVALELSYEHYAEPRVLWLPAFLAMPCNCLVNAGYVAVGALWLSRRASPGVDDGERALYVKDVFAAMALAYGPVQWARLATLARVPAVLDQWLTLPIFAWVPVWCRFVARGWRPRDALVLQLCSLGSYALALAHERGFEAALAAHVALAVQQGVALQRRHGDARSRRYLGAALLSCCGFLLLKALDLPLARYRAFRHLTGHFWSKVCDVLQFHYSLCFLTHVTRRARAPSSAPRRERRTQTENIRSGGTDETRGGVCVAGPQ</sequence>
<dbReference type="AlphaFoldDB" id="A0A8C9WF69"/>
<evidence type="ECO:0000256" key="2">
    <source>
        <dbReference type="SAM" id="Phobius"/>
    </source>
</evidence>
<dbReference type="PANTHER" id="PTHR15066:SF0">
    <property type="entry name" value="TRANSMEMBRANE PROTEIN 187"/>
    <property type="match status" value="1"/>
</dbReference>
<keyword evidence="2" id="KW-0472">Membrane</keyword>
<feature type="compositionally biased region" description="Basic residues" evidence="1">
    <location>
        <begin position="19"/>
        <end position="35"/>
    </location>
</feature>
<dbReference type="PANTHER" id="PTHR15066">
    <property type="entry name" value="TRANSMEMBRANE PROTEIN 187"/>
    <property type="match status" value="1"/>
</dbReference>
<name>A0A8C9WF69_SCLFO</name>
<gene>
    <name evidence="3" type="primary">TMEM187</name>
    <name evidence="3" type="synonym">tmem187</name>
</gene>
<dbReference type="GO" id="GO:0030133">
    <property type="term" value="C:transport vesicle"/>
    <property type="evidence" value="ECO:0007669"/>
    <property type="project" value="TreeGrafter"/>
</dbReference>
<feature type="region of interest" description="Disordered" evidence="1">
    <location>
        <begin position="319"/>
        <end position="353"/>
    </location>
</feature>